<evidence type="ECO:0000256" key="1">
    <source>
        <dbReference type="ARBA" id="ARBA00005187"/>
    </source>
</evidence>
<comment type="catalytic activity">
    <reaction evidence="7">
        <text>L-aspartate + L-glutamine + ATP + H2O = L-asparagine + L-glutamate + AMP + diphosphate + H(+)</text>
        <dbReference type="Rhea" id="RHEA:12228"/>
        <dbReference type="ChEBI" id="CHEBI:15377"/>
        <dbReference type="ChEBI" id="CHEBI:15378"/>
        <dbReference type="ChEBI" id="CHEBI:29985"/>
        <dbReference type="ChEBI" id="CHEBI:29991"/>
        <dbReference type="ChEBI" id="CHEBI:30616"/>
        <dbReference type="ChEBI" id="CHEBI:33019"/>
        <dbReference type="ChEBI" id="CHEBI:58048"/>
        <dbReference type="ChEBI" id="CHEBI:58359"/>
        <dbReference type="ChEBI" id="CHEBI:456215"/>
        <dbReference type="EC" id="6.3.5.4"/>
    </reaction>
</comment>
<dbReference type="GO" id="GO:0005829">
    <property type="term" value="C:cytosol"/>
    <property type="evidence" value="ECO:0007669"/>
    <property type="project" value="TreeGrafter"/>
</dbReference>
<evidence type="ECO:0000256" key="2">
    <source>
        <dbReference type="ARBA" id="ARBA00005752"/>
    </source>
</evidence>
<feature type="domain" description="Glutamine amidotransferase type-2" evidence="9">
    <location>
        <begin position="2"/>
        <end position="257"/>
    </location>
</feature>
<evidence type="ECO:0000256" key="4">
    <source>
        <dbReference type="ARBA" id="ARBA00022741"/>
    </source>
</evidence>
<evidence type="ECO:0000256" key="8">
    <source>
        <dbReference type="PIRSR" id="PIRSR001589-2"/>
    </source>
</evidence>
<dbReference type="Gene3D" id="3.40.50.620">
    <property type="entry name" value="HUPs"/>
    <property type="match status" value="1"/>
</dbReference>
<dbReference type="Pfam" id="PF13537">
    <property type="entry name" value="GATase_7"/>
    <property type="match status" value="1"/>
</dbReference>
<dbReference type="InterPro" id="IPR001962">
    <property type="entry name" value="Asn_synthase"/>
</dbReference>
<dbReference type="GO" id="GO:0005524">
    <property type="term" value="F:ATP binding"/>
    <property type="evidence" value="ECO:0007669"/>
    <property type="project" value="UniProtKB-KW"/>
</dbReference>
<dbReference type="PROSITE" id="PS51278">
    <property type="entry name" value="GATASE_TYPE_2"/>
    <property type="match status" value="1"/>
</dbReference>
<evidence type="ECO:0000256" key="7">
    <source>
        <dbReference type="ARBA" id="ARBA00048741"/>
    </source>
</evidence>
<proteinExistence type="inferred from homology"/>
<dbReference type="InterPro" id="IPR033738">
    <property type="entry name" value="AsnB_N"/>
</dbReference>
<name>A0A0N1MNC4_9HELI</name>
<dbReference type="InterPro" id="IPR029055">
    <property type="entry name" value="Ntn_hydrolases_N"/>
</dbReference>
<dbReference type="SUPFAM" id="SSF52402">
    <property type="entry name" value="Adenine nucleotide alpha hydrolases-like"/>
    <property type="match status" value="1"/>
</dbReference>
<protein>
    <recommendedName>
        <fullName evidence="3">asparagine synthase (glutamine-hydrolyzing)</fullName>
        <ecNumber evidence="3">6.3.5.4</ecNumber>
    </recommendedName>
</protein>
<comment type="similarity">
    <text evidence="2">Belongs to the asparagine synthetase family.</text>
</comment>
<gene>
    <name evidence="10" type="ORF">HPU229334_09355</name>
</gene>
<comment type="caution">
    <text evidence="10">The sequence shown here is derived from an EMBL/GenBank/DDBJ whole genome shotgun (WGS) entry which is preliminary data.</text>
</comment>
<feature type="binding site" evidence="8">
    <location>
        <position position="334"/>
    </location>
    <ligand>
        <name>ATP</name>
        <dbReference type="ChEBI" id="CHEBI:30616"/>
    </ligand>
</feature>
<accession>A0A0N1MNC4</accession>
<comment type="pathway">
    <text evidence="1">Amino-acid biosynthesis; L-asparagine biosynthesis; L-asparagine from L-aspartate (L-Gln route): step 1/1.</text>
</comment>
<keyword evidence="4 8" id="KW-0547">Nucleotide-binding</keyword>
<dbReference type="GO" id="GO:0004066">
    <property type="term" value="F:asparagine synthase (glutamine-hydrolyzing) activity"/>
    <property type="evidence" value="ECO:0007669"/>
    <property type="project" value="UniProtKB-EC"/>
</dbReference>
<dbReference type="PATRIC" id="fig|35818.11.peg.1848"/>
<dbReference type="Gene3D" id="3.60.20.10">
    <property type="entry name" value="Glutamine Phosphoribosylpyrophosphate, subunit 1, domain 1"/>
    <property type="match status" value="1"/>
</dbReference>
<sequence>MCGIVGVLGFGNKNIDVDNLVPMVDSIAYRGPDDAGYLFFHTGLHQDPKVSFFQAFSDKNFSHLSPLLPIIQDEASQREIRAHNWDVFLGHRRLAIVDESSAGHQPMSDLSKNIWLTYNGEIYNFREIRKELEDCGYRFFSQSDSEVIIYAYIQWGIECIEKFNGMFAFGLYDNFKKKFYLVRDRYGIKPLYYCRDSDYFIFASENKAIVTYNSRLKTLDYQALLEYFTFQNIFTNRTLFKNIQLLEAGHYLEIDLQSEKIFKNQYWDFCFQETLNMKNAMDYQDELVRLLKQAVQRQIAVDIPLGSYLSGGIDSGGICGIASKYIPNLNTFTIGFDLTSAKGMELGFDERSISEYLSYLFRTEHYEMVLKSGDMERCLRDFTYHLEEPRVGQSYPNYYAAKLASKFVKIVLSGCGGDELFGGYPWRYYNAIESCSFEDYVDKYYLFWQRLIPNTILKKLFAPIGDKIDGVWTRDIFKQVLQGGNPQAKTKEEHINNSLYFEAKTFLHGLLVVEDKLSMAHSLETRIPFLDNDLVDFAQKIPIQLKLGKTMIYDSVNENSIYQKSLRYNMDNSGKVILRKVVESFIPKEIAKAKKQGFSSPDKSWFEGESMEFVKQKLFDKKAAIYDYFDYNVCVTMIDEHLSGKQNRRLFIWSLLNFDEWCNLNLRR</sequence>
<dbReference type="SUPFAM" id="SSF56235">
    <property type="entry name" value="N-terminal nucleophile aminohydrolases (Ntn hydrolases)"/>
    <property type="match status" value="1"/>
</dbReference>
<feature type="binding site" evidence="8">
    <location>
        <position position="144"/>
    </location>
    <ligand>
        <name>L-glutamine</name>
        <dbReference type="ChEBI" id="CHEBI:58359"/>
    </ligand>
</feature>
<keyword evidence="6" id="KW-0315">Glutamine amidotransferase</keyword>
<dbReference type="CDD" id="cd00712">
    <property type="entry name" value="AsnB"/>
    <property type="match status" value="1"/>
</dbReference>
<dbReference type="InterPro" id="IPR006426">
    <property type="entry name" value="Asn_synth_AEB"/>
</dbReference>
<dbReference type="Pfam" id="PF00733">
    <property type="entry name" value="Asn_synthase"/>
    <property type="match status" value="1"/>
</dbReference>
<keyword evidence="5 8" id="KW-0067">ATP-binding</keyword>
<evidence type="ECO:0000256" key="6">
    <source>
        <dbReference type="ARBA" id="ARBA00022962"/>
    </source>
</evidence>
<dbReference type="EMBL" id="JNOC01000048">
    <property type="protein sequence ID" value="KPH55303.1"/>
    <property type="molecule type" value="Genomic_DNA"/>
</dbReference>
<dbReference type="PIRSF" id="PIRSF001589">
    <property type="entry name" value="Asn_synthetase_glu-h"/>
    <property type="match status" value="1"/>
</dbReference>
<dbReference type="PANTHER" id="PTHR43284:SF1">
    <property type="entry name" value="ASPARAGINE SYNTHETASE"/>
    <property type="match status" value="1"/>
</dbReference>
<evidence type="ECO:0000256" key="5">
    <source>
        <dbReference type="ARBA" id="ARBA00022840"/>
    </source>
</evidence>
<dbReference type="PANTHER" id="PTHR43284">
    <property type="entry name" value="ASPARAGINE SYNTHETASE (GLUTAMINE-HYDROLYZING)"/>
    <property type="match status" value="1"/>
</dbReference>
<dbReference type="CDD" id="cd01991">
    <property type="entry name" value="Asn_synthase_B_C"/>
    <property type="match status" value="1"/>
</dbReference>
<dbReference type="Proteomes" id="UP000037997">
    <property type="component" value="Unassembled WGS sequence"/>
</dbReference>
<evidence type="ECO:0000256" key="3">
    <source>
        <dbReference type="ARBA" id="ARBA00012737"/>
    </source>
</evidence>
<reference evidence="10 11" key="1">
    <citation type="submission" date="2014-06" db="EMBL/GenBank/DDBJ databases">
        <title>Helicobacter pullorum isolates in fresh chicken meat - phenotypic and genotypic features.</title>
        <authorList>
            <person name="Borges V."/>
            <person name="Santos A."/>
            <person name="Correia C.B."/>
            <person name="Saraiva M."/>
            <person name="Menard A."/>
            <person name="Vieira L."/>
            <person name="Sampaio D.A."/>
            <person name="Gomes J.P."/>
            <person name="Oleastro M."/>
        </authorList>
    </citation>
    <scope>NUCLEOTIDE SEQUENCE [LARGE SCALE GENOMIC DNA]</scope>
    <source>
        <strain evidence="10 11">229334/12</strain>
    </source>
</reference>
<dbReference type="RefSeq" id="WP_054198316.1">
    <property type="nucleotide sequence ID" value="NZ_CAWUYM010000023.1"/>
</dbReference>
<dbReference type="NCBIfam" id="TIGR01536">
    <property type="entry name" value="asn_synth_AEB"/>
    <property type="match status" value="1"/>
</dbReference>
<dbReference type="EC" id="6.3.5.4" evidence="3"/>
<dbReference type="InterPro" id="IPR051786">
    <property type="entry name" value="ASN_synthetase/amidase"/>
</dbReference>
<evidence type="ECO:0000313" key="10">
    <source>
        <dbReference type="EMBL" id="KPH55303.1"/>
    </source>
</evidence>
<organism evidence="10 11">
    <name type="scientific">Helicobacter pullorum</name>
    <dbReference type="NCBI Taxonomy" id="35818"/>
    <lineage>
        <taxon>Bacteria</taxon>
        <taxon>Pseudomonadati</taxon>
        <taxon>Campylobacterota</taxon>
        <taxon>Epsilonproteobacteria</taxon>
        <taxon>Campylobacterales</taxon>
        <taxon>Helicobacteraceae</taxon>
        <taxon>Helicobacter</taxon>
    </lineage>
</organism>
<dbReference type="InterPro" id="IPR017932">
    <property type="entry name" value="GATase_2_dom"/>
</dbReference>
<dbReference type="GO" id="GO:0006529">
    <property type="term" value="P:asparagine biosynthetic process"/>
    <property type="evidence" value="ECO:0007669"/>
    <property type="project" value="InterPro"/>
</dbReference>
<evidence type="ECO:0000259" key="9">
    <source>
        <dbReference type="PROSITE" id="PS51278"/>
    </source>
</evidence>
<evidence type="ECO:0000313" key="11">
    <source>
        <dbReference type="Proteomes" id="UP000037997"/>
    </source>
</evidence>
<dbReference type="AlphaFoldDB" id="A0A0N1MNC4"/>
<dbReference type="InterPro" id="IPR014729">
    <property type="entry name" value="Rossmann-like_a/b/a_fold"/>
</dbReference>
<feature type="binding site" evidence="8">
    <location>
        <begin position="413"/>
        <end position="414"/>
    </location>
    <ligand>
        <name>ATP</name>
        <dbReference type="ChEBI" id="CHEBI:30616"/>
    </ligand>
</feature>